<accession>A0ACC1MHH7</accession>
<dbReference type="EMBL" id="JANSHE010006773">
    <property type="protein sequence ID" value="KAJ2966094.1"/>
    <property type="molecule type" value="Genomic_DNA"/>
</dbReference>
<gene>
    <name evidence="1" type="ORF">NUW54_g13909</name>
</gene>
<evidence type="ECO:0000313" key="1">
    <source>
        <dbReference type="EMBL" id="KAJ2966094.1"/>
    </source>
</evidence>
<reference evidence="1" key="1">
    <citation type="submission" date="2022-08" db="EMBL/GenBank/DDBJ databases">
        <title>Genome Sequence of Pycnoporus sanguineus.</title>
        <authorList>
            <person name="Buettner E."/>
        </authorList>
    </citation>
    <scope>NUCLEOTIDE SEQUENCE</scope>
    <source>
        <strain evidence="1">CG-C14</strain>
    </source>
</reference>
<protein>
    <submittedName>
        <fullName evidence="1">Uncharacterized protein</fullName>
    </submittedName>
</protein>
<keyword evidence="2" id="KW-1185">Reference proteome</keyword>
<proteinExistence type="predicted"/>
<dbReference type="Proteomes" id="UP001144978">
    <property type="component" value="Unassembled WGS sequence"/>
</dbReference>
<comment type="caution">
    <text evidence="1">The sequence shown here is derived from an EMBL/GenBank/DDBJ whole genome shotgun (WGS) entry which is preliminary data.</text>
</comment>
<organism evidence="1 2">
    <name type="scientific">Trametes sanguinea</name>
    <dbReference type="NCBI Taxonomy" id="158606"/>
    <lineage>
        <taxon>Eukaryota</taxon>
        <taxon>Fungi</taxon>
        <taxon>Dikarya</taxon>
        <taxon>Basidiomycota</taxon>
        <taxon>Agaricomycotina</taxon>
        <taxon>Agaricomycetes</taxon>
        <taxon>Polyporales</taxon>
        <taxon>Polyporaceae</taxon>
        <taxon>Trametes</taxon>
    </lineage>
</organism>
<sequence length="137" mass="15201">MCRSIFAVRAAAACRLPSFIMQEVKRCRSGSSAGGMWMVGCESFWAVRATDEVLATAGVCDDEREGGRLVSPADTALLVALSVRLRIFGTRRSDIRETACRILENIPDKNKTFSNWNMRRRDSLTVVADWVAVDVQV</sequence>
<name>A0ACC1MHH7_9APHY</name>
<evidence type="ECO:0000313" key="2">
    <source>
        <dbReference type="Proteomes" id="UP001144978"/>
    </source>
</evidence>